<evidence type="ECO:0000313" key="11">
    <source>
        <dbReference type="Proteomes" id="UP001334084"/>
    </source>
</evidence>
<evidence type="ECO:0000256" key="8">
    <source>
        <dbReference type="ARBA" id="ARBA00046432"/>
    </source>
</evidence>
<sequence length="364" mass="41384">MFDSVILIGPGTNLFPLINSSLNITNIPIINTELLLINLRFLQPISRKIYIIILQKNINHITQILNLIKVPVEVIGIDYYDGTVQQLLNLEKKLKSDNIIVTKGDLVTNIDVVTLGNEFKEKKYSFLTILSPGDTGAICGYSKDELIYYSRNDKYKIPNEIFINYRVTISKVHDTAHFFMFKKSLLEFATPEMFSFKTNFLPILVEKLRQCTPVKIYDPMDNYMFQVRDISSYITISKFLKIKTFTSNDNLIYSKGMFDVMKVYIKKNKLKDTKNIIGTDLFLESGFIVNSIIGNNVLIHSNTRILSSILMNNIIIGNNCVIEDCVVGSNVNIPDNTTLIKCKISPSFVFTNNVTAEGNTFSCN</sequence>
<dbReference type="GeneID" id="90540609"/>
<dbReference type="GO" id="GO:0005829">
    <property type="term" value="C:cytosol"/>
    <property type="evidence" value="ECO:0007669"/>
    <property type="project" value="UniProtKB-SubCell"/>
</dbReference>
<dbReference type="GO" id="GO:0005851">
    <property type="term" value="C:eukaryotic translation initiation factor 2B complex"/>
    <property type="evidence" value="ECO:0007669"/>
    <property type="project" value="TreeGrafter"/>
</dbReference>
<feature type="domain" description="Glucose-1-phosphate adenylyltransferase/Bifunctional protein GlmU-like C-terminal hexapeptide" evidence="9">
    <location>
        <begin position="272"/>
        <end position="338"/>
    </location>
</feature>
<evidence type="ECO:0000256" key="2">
    <source>
        <dbReference type="ARBA" id="ARBA00007878"/>
    </source>
</evidence>
<dbReference type="Proteomes" id="UP001334084">
    <property type="component" value="Chromosome 3"/>
</dbReference>
<evidence type="ECO:0000256" key="3">
    <source>
        <dbReference type="ARBA" id="ARBA00022490"/>
    </source>
</evidence>
<evidence type="ECO:0000256" key="4">
    <source>
        <dbReference type="ARBA" id="ARBA00022540"/>
    </source>
</evidence>
<comment type="subcellular location">
    <subcellularLocation>
        <location evidence="1">Cytoplasm</location>
        <location evidence="1">Cytosol</location>
    </subcellularLocation>
</comment>
<dbReference type="RefSeq" id="XP_065328937.1">
    <property type="nucleotide sequence ID" value="XM_065472865.1"/>
</dbReference>
<dbReference type="PANTHER" id="PTHR45989">
    <property type="entry name" value="TRANSLATION INITIATION FACTOR EIF-2B SUBUNIT GAMMA"/>
    <property type="match status" value="1"/>
</dbReference>
<evidence type="ECO:0000259" key="9">
    <source>
        <dbReference type="Pfam" id="PF24894"/>
    </source>
</evidence>
<keyword evidence="4 10" id="KW-0396">Initiation factor</keyword>
<comment type="subunit">
    <text evidence="8">Component of the translation initiation factor 2B (eIF2B) complex which is a heterodecamer of two sets of five different subunits: alpha, beta, gamma, delta and epsilon. Subunits alpha, beta and delta comprise a regulatory subcomplex and subunits epsilon and gamma comprise a catalytic subcomplex. Within the complex, the hexameric regulatory complex resides at the center, with the two heterodimeric catalytic subcomplexes bound on opposite sides.</text>
</comment>
<gene>
    <name evidence="10" type="ORF">VNE69_03013</name>
</gene>
<evidence type="ECO:0000256" key="6">
    <source>
        <dbReference type="ARBA" id="ARBA00044196"/>
    </source>
</evidence>
<dbReference type="Gene3D" id="2.160.10.10">
    <property type="entry name" value="Hexapeptide repeat proteins"/>
    <property type="match status" value="1"/>
</dbReference>
<dbReference type="EMBL" id="CP142728">
    <property type="protein sequence ID" value="WUR02792.1"/>
    <property type="molecule type" value="Genomic_DNA"/>
</dbReference>
<dbReference type="InterPro" id="IPR029044">
    <property type="entry name" value="Nucleotide-diphossugar_trans"/>
</dbReference>
<dbReference type="AlphaFoldDB" id="A0AAX4JA63"/>
<dbReference type="GO" id="GO:0002183">
    <property type="term" value="P:cytoplasmic translational initiation"/>
    <property type="evidence" value="ECO:0007669"/>
    <property type="project" value="TreeGrafter"/>
</dbReference>
<keyword evidence="3" id="KW-0963">Cytoplasm</keyword>
<keyword evidence="5" id="KW-0648">Protein biosynthesis</keyword>
<dbReference type="KEGG" id="vnx:VNE69_03013"/>
<dbReference type="InterPro" id="IPR051960">
    <property type="entry name" value="eIF2B_gamma"/>
</dbReference>
<keyword evidence="11" id="KW-1185">Reference proteome</keyword>
<dbReference type="GO" id="GO:0005085">
    <property type="term" value="F:guanyl-nucleotide exchange factor activity"/>
    <property type="evidence" value="ECO:0007669"/>
    <property type="project" value="TreeGrafter"/>
</dbReference>
<comment type="similarity">
    <text evidence="2">Belongs to the eIF-2B gamma/epsilon subunits family.</text>
</comment>
<dbReference type="PANTHER" id="PTHR45989:SF1">
    <property type="entry name" value="TRANSLATION INITIATION FACTOR EIF-2B SUBUNIT GAMMA"/>
    <property type="match status" value="1"/>
</dbReference>
<dbReference type="GO" id="GO:0003743">
    <property type="term" value="F:translation initiation factor activity"/>
    <property type="evidence" value="ECO:0007669"/>
    <property type="project" value="UniProtKB-KW"/>
</dbReference>
<evidence type="ECO:0000256" key="1">
    <source>
        <dbReference type="ARBA" id="ARBA00004514"/>
    </source>
</evidence>
<dbReference type="Pfam" id="PF24894">
    <property type="entry name" value="Hexapep_GlmU"/>
    <property type="match status" value="1"/>
</dbReference>
<dbReference type="Gene3D" id="3.90.550.10">
    <property type="entry name" value="Spore Coat Polysaccharide Biosynthesis Protein SpsA, Chain A"/>
    <property type="match status" value="1"/>
</dbReference>
<dbReference type="SUPFAM" id="SSF53448">
    <property type="entry name" value="Nucleotide-diphospho-sugar transferases"/>
    <property type="match status" value="1"/>
</dbReference>
<evidence type="ECO:0000256" key="5">
    <source>
        <dbReference type="ARBA" id="ARBA00022917"/>
    </source>
</evidence>
<name>A0AAX4JA63_9MICR</name>
<protein>
    <recommendedName>
        <fullName evidence="6">Translation initiation factor eIF2B subunit gamma</fullName>
    </recommendedName>
    <alternativeName>
        <fullName evidence="7">eIF2B GDP-GTP exchange factor subunit gamma</fullName>
    </alternativeName>
</protein>
<evidence type="ECO:0000313" key="10">
    <source>
        <dbReference type="EMBL" id="WUR02792.1"/>
    </source>
</evidence>
<dbReference type="InterPro" id="IPR056818">
    <property type="entry name" value="GlmU/GlgC-like_hexapep"/>
</dbReference>
<organism evidence="10 11">
    <name type="scientific">Vairimorpha necatrix</name>
    <dbReference type="NCBI Taxonomy" id="6039"/>
    <lineage>
        <taxon>Eukaryota</taxon>
        <taxon>Fungi</taxon>
        <taxon>Fungi incertae sedis</taxon>
        <taxon>Microsporidia</taxon>
        <taxon>Nosematidae</taxon>
        <taxon>Vairimorpha</taxon>
    </lineage>
</organism>
<proteinExistence type="inferred from homology"/>
<evidence type="ECO:0000256" key="7">
    <source>
        <dbReference type="ARBA" id="ARBA00044229"/>
    </source>
</evidence>
<reference evidence="10" key="1">
    <citation type="journal article" date="2024" name="BMC Genomics">
        <title>Functional annotation of a divergent genome using sequence and structure-based similarity.</title>
        <authorList>
            <person name="Svedberg D."/>
            <person name="Winiger R.R."/>
            <person name="Berg A."/>
            <person name="Sharma H."/>
            <person name="Tellgren-Roth C."/>
            <person name="Debrunner-Vossbrinck B.A."/>
            <person name="Vossbrinck C.R."/>
            <person name="Barandun J."/>
        </authorList>
    </citation>
    <scope>NUCLEOTIDE SEQUENCE</scope>
    <source>
        <strain evidence="10">Illinois isolate</strain>
    </source>
</reference>
<accession>A0AAX4JA63</accession>